<evidence type="ECO:0000259" key="3">
    <source>
        <dbReference type="SMART" id="SM00967"/>
    </source>
</evidence>
<dbReference type="InterPro" id="IPR001537">
    <property type="entry name" value="SpoU_MeTrfase"/>
</dbReference>
<sequence>MNIKGVNSVREALRCGSNIEKIFLSRSLPDIETAAREHDIPIKILNRDKMDSQFGQHNQGVGAIVGAIATQDPLTFLVDASCIVLADRVQDPGNLGAIIRSAAAFGADVVITEHQSAPISDTVIKASAGNIYHTRVGRVVNAARYVEKAKENGFWTVALDGEGESLFRLKLDGKILLMVGNEGSGLKDILLRHADWRASIPMRPGVESLNASAATAIALYEIARQNHG</sequence>
<dbReference type="InterPro" id="IPR029028">
    <property type="entry name" value="Alpha/beta_knot_MTases"/>
</dbReference>
<reference evidence="4 5" key="1">
    <citation type="submission" date="2010-12" db="EMBL/GenBank/DDBJ databases">
        <title>Complete sequence of Desulfurispirillum indicum S5.</title>
        <authorList>
            <consortium name="US DOE Joint Genome Institute"/>
            <person name="Lucas S."/>
            <person name="Copeland A."/>
            <person name="Lapidus A."/>
            <person name="Cheng J.-F."/>
            <person name="Goodwin L."/>
            <person name="Pitluck S."/>
            <person name="Chertkov O."/>
            <person name="Held B."/>
            <person name="Detter J.C."/>
            <person name="Han C."/>
            <person name="Tapia R."/>
            <person name="Land M."/>
            <person name="Hauser L."/>
            <person name="Kyrpides N."/>
            <person name="Ivanova N."/>
            <person name="Mikhailova N."/>
            <person name="Haggblom M."/>
            <person name="Rauschenbach I."/>
            <person name="Bini E."/>
            <person name="Woyke T."/>
        </authorList>
    </citation>
    <scope>NUCLEOTIDE SEQUENCE [LARGE SCALE GENOMIC DNA]</scope>
    <source>
        <strain evidence="5">ATCC BAA-1389 / DSM 22839 / S5</strain>
    </source>
</reference>
<keyword evidence="5" id="KW-1185">Reference proteome</keyword>
<dbReference type="FunCoup" id="E6W143">
    <property type="interactions" value="444"/>
</dbReference>
<dbReference type="InterPro" id="IPR004441">
    <property type="entry name" value="rRNA_MeTrfase_TrmH"/>
</dbReference>
<proteinExistence type="predicted"/>
<accession>E6W143</accession>
<dbReference type="Gene3D" id="3.40.1280.10">
    <property type="match status" value="1"/>
</dbReference>
<dbReference type="STRING" id="653733.Selin_1734"/>
<feature type="domain" description="RNA 2-O ribose methyltransferase substrate binding" evidence="3">
    <location>
        <begin position="2"/>
        <end position="71"/>
    </location>
</feature>
<dbReference type="AlphaFoldDB" id="E6W143"/>
<dbReference type="OrthoDB" id="9794400at2"/>
<dbReference type="InterPro" id="IPR029064">
    <property type="entry name" value="Ribosomal_eL30-like_sf"/>
</dbReference>
<dbReference type="GO" id="GO:0006396">
    <property type="term" value="P:RNA processing"/>
    <property type="evidence" value="ECO:0007669"/>
    <property type="project" value="InterPro"/>
</dbReference>
<dbReference type="GO" id="GO:0005829">
    <property type="term" value="C:cytosol"/>
    <property type="evidence" value="ECO:0007669"/>
    <property type="project" value="TreeGrafter"/>
</dbReference>
<dbReference type="NCBIfam" id="TIGR00186">
    <property type="entry name" value="rRNA_methyl_3"/>
    <property type="match status" value="1"/>
</dbReference>
<dbReference type="HOGENOM" id="CLU_097015_0_0_0"/>
<dbReference type="Proteomes" id="UP000002572">
    <property type="component" value="Chromosome"/>
</dbReference>
<gene>
    <name evidence="4" type="ordered locus">Selin_1734</name>
</gene>
<dbReference type="Pfam" id="PF00588">
    <property type="entry name" value="SpoU_methylase"/>
    <property type="match status" value="1"/>
</dbReference>
<keyword evidence="1 4" id="KW-0489">Methyltransferase</keyword>
<dbReference type="PANTHER" id="PTHR46429:SF1">
    <property type="entry name" value="23S RRNA (GUANOSINE-2'-O-)-METHYLTRANSFERASE RLMB"/>
    <property type="match status" value="1"/>
</dbReference>
<keyword evidence="2 4" id="KW-0808">Transferase</keyword>
<dbReference type="GO" id="GO:0032259">
    <property type="term" value="P:methylation"/>
    <property type="evidence" value="ECO:0007669"/>
    <property type="project" value="UniProtKB-KW"/>
</dbReference>
<dbReference type="InterPro" id="IPR029026">
    <property type="entry name" value="tRNA_m1G_MTases_N"/>
</dbReference>
<dbReference type="KEGG" id="din:Selin_1734"/>
<dbReference type="InParanoid" id="E6W143"/>
<dbReference type="eggNOG" id="COG0566">
    <property type="taxonomic scope" value="Bacteria"/>
</dbReference>
<dbReference type="RefSeq" id="WP_013506343.1">
    <property type="nucleotide sequence ID" value="NC_014836.1"/>
</dbReference>
<dbReference type="InterPro" id="IPR013123">
    <property type="entry name" value="SpoU_subst-bd"/>
</dbReference>
<name>E6W143_DESIS</name>
<dbReference type="Gene3D" id="3.30.1330.30">
    <property type="match status" value="1"/>
</dbReference>
<evidence type="ECO:0000256" key="1">
    <source>
        <dbReference type="ARBA" id="ARBA00022603"/>
    </source>
</evidence>
<evidence type="ECO:0000256" key="2">
    <source>
        <dbReference type="ARBA" id="ARBA00022679"/>
    </source>
</evidence>
<organism evidence="4 5">
    <name type="scientific">Desulfurispirillum indicum (strain ATCC BAA-1389 / DSM 22839 / S5)</name>
    <dbReference type="NCBI Taxonomy" id="653733"/>
    <lineage>
        <taxon>Bacteria</taxon>
        <taxon>Pseudomonadati</taxon>
        <taxon>Chrysiogenota</taxon>
        <taxon>Chrysiogenia</taxon>
        <taxon>Chrysiogenales</taxon>
        <taxon>Chrysiogenaceae</taxon>
        <taxon>Desulfurispirillum</taxon>
    </lineage>
</organism>
<dbReference type="PANTHER" id="PTHR46429">
    <property type="entry name" value="23S RRNA (GUANOSINE-2'-O-)-METHYLTRANSFERASE RLMB"/>
    <property type="match status" value="1"/>
</dbReference>
<protein>
    <submittedName>
        <fullName evidence="4">RNA methyltransferase, TrmH family, group 3</fullName>
    </submittedName>
</protein>
<evidence type="ECO:0000313" key="4">
    <source>
        <dbReference type="EMBL" id="ADU66463.1"/>
    </source>
</evidence>
<dbReference type="GO" id="GO:0008173">
    <property type="term" value="F:RNA methyltransferase activity"/>
    <property type="evidence" value="ECO:0007669"/>
    <property type="project" value="InterPro"/>
</dbReference>
<dbReference type="CDD" id="cd18103">
    <property type="entry name" value="SpoU-like_RlmB"/>
    <property type="match status" value="1"/>
</dbReference>
<dbReference type="GO" id="GO:0003723">
    <property type="term" value="F:RNA binding"/>
    <property type="evidence" value="ECO:0007669"/>
    <property type="project" value="InterPro"/>
</dbReference>
<dbReference type="SUPFAM" id="SSF55315">
    <property type="entry name" value="L30e-like"/>
    <property type="match status" value="1"/>
</dbReference>
<dbReference type="Pfam" id="PF08032">
    <property type="entry name" value="SpoU_sub_bind"/>
    <property type="match status" value="1"/>
</dbReference>
<dbReference type="SUPFAM" id="SSF75217">
    <property type="entry name" value="alpha/beta knot"/>
    <property type="match status" value="1"/>
</dbReference>
<dbReference type="SMART" id="SM00967">
    <property type="entry name" value="SpoU_sub_bind"/>
    <property type="match status" value="1"/>
</dbReference>
<dbReference type="EMBL" id="CP002432">
    <property type="protein sequence ID" value="ADU66463.1"/>
    <property type="molecule type" value="Genomic_DNA"/>
</dbReference>
<evidence type="ECO:0000313" key="5">
    <source>
        <dbReference type="Proteomes" id="UP000002572"/>
    </source>
</evidence>